<dbReference type="Gene3D" id="6.10.250.3180">
    <property type="match status" value="1"/>
</dbReference>
<dbReference type="InterPro" id="IPR010684">
    <property type="entry name" value="RNA_pol_II_trans_fac_SIII_A"/>
</dbReference>
<sequence length="302" mass="33930">MPIASLYDLAKARLIQNIHMLDDVGDLPYAFLAPVLRAVQNPDQLIELETNCPQLLGETSEIWLRFIKRDIPSWDKKPHQPRDEKNWSKVYRKLKRDAEKEEEAQAEALKQRMQAIQKDRKGHQTTIVEGQTGYQPSPRRKGFAFGGGSGWTKSAAPKETGKVAFDKLRRGIFDQKQARPKASQMPAHILAQRKKAVAQAPARMVRMQEQVVQQEAPKRMLLSKGASASLAGRTAAPPPIKAPTITSRPMPKLADAAPERARLPAGQQFSAPRPQSQRLPVPAGKRKREEPSILRQPKRTRM</sequence>
<dbReference type="PANTHER" id="PTHR15141">
    <property type="entry name" value="TRANSCRIPTION ELONGATION FACTOR B POLYPEPTIDE 3"/>
    <property type="match status" value="1"/>
</dbReference>
<dbReference type="InterPro" id="IPR051870">
    <property type="entry name" value="Elongin-A_domain"/>
</dbReference>
<evidence type="ECO:0008006" key="5">
    <source>
        <dbReference type="Google" id="ProtNLM"/>
    </source>
</evidence>
<dbReference type="PANTHER" id="PTHR15141:SF76">
    <property type="entry name" value="TRANSCRIPTION ELONGATION FACTOR B POLYPEPTIDE 3"/>
    <property type="match status" value="1"/>
</dbReference>
<reference evidence="3" key="1">
    <citation type="journal article" date="2020" name="Stud. Mycol.">
        <title>101 Dothideomycetes genomes: a test case for predicting lifestyles and emergence of pathogens.</title>
        <authorList>
            <person name="Haridas S."/>
            <person name="Albert R."/>
            <person name="Binder M."/>
            <person name="Bloem J."/>
            <person name="Labutti K."/>
            <person name="Salamov A."/>
            <person name="Andreopoulos B."/>
            <person name="Baker S."/>
            <person name="Barry K."/>
            <person name="Bills G."/>
            <person name="Bluhm B."/>
            <person name="Cannon C."/>
            <person name="Castanera R."/>
            <person name="Culley D."/>
            <person name="Daum C."/>
            <person name="Ezra D."/>
            <person name="Gonzalez J."/>
            <person name="Henrissat B."/>
            <person name="Kuo A."/>
            <person name="Liang C."/>
            <person name="Lipzen A."/>
            <person name="Lutzoni F."/>
            <person name="Magnuson J."/>
            <person name="Mondo S."/>
            <person name="Nolan M."/>
            <person name="Ohm R."/>
            <person name="Pangilinan J."/>
            <person name="Park H.-J."/>
            <person name="Ramirez L."/>
            <person name="Alfaro M."/>
            <person name="Sun H."/>
            <person name="Tritt A."/>
            <person name="Yoshinaga Y."/>
            <person name="Zwiers L.-H."/>
            <person name="Turgeon B."/>
            <person name="Goodwin S."/>
            <person name="Spatafora J."/>
            <person name="Crous P."/>
            <person name="Grigoriev I."/>
        </authorList>
    </citation>
    <scope>NUCLEOTIDE SEQUENCE</scope>
    <source>
        <strain evidence="3">CBS 122367</strain>
    </source>
</reference>
<protein>
    <recommendedName>
        <fullName evidence="5">Elongin-A</fullName>
    </recommendedName>
</protein>
<evidence type="ECO:0000313" key="3">
    <source>
        <dbReference type="EMBL" id="KAF2676820.1"/>
    </source>
</evidence>
<evidence type="ECO:0000256" key="2">
    <source>
        <dbReference type="SAM" id="MobiDB-lite"/>
    </source>
</evidence>
<dbReference type="EMBL" id="MU005629">
    <property type="protein sequence ID" value="KAF2676820.1"/>
    <property type="molecule type" value="Genomic_DNA"/>
</dbReference>
<evidence type="ECO:0000313" key="4">
    <source>
        <dbReference type="Proteomes" id="UP000799291"/>
    </source>
</evidence>
<name>A0A6G1IFK5_9PLEO</name>
<evidence type="ECO:0000256" key="1">
    <source>
        <dbReference type="SAM" id="Coils"/>
    </source>
</evidence>
<feature type="region of interest" description="Disordered" evidence="2">
    <location>
        <begin position="225"/>
        <end position="302"/>
    </location>
</feature>
<keyword evidence="4" id="KW-1185">Reference proteome</keyword>
<feature type="coiled-coil region" evidence="1">
    <location>
        <begin position="91"/>
        <end position="126"/>
    </location>
</feature>
<dbReference type="GO" id="GO:0006368">
    <property type="term" value="P:transcription elongation by RNA polymerase II"/>
    <property type="evidence" value="ECO:0007669"/>
    <property type="project" value="InterPro"/>
</dbReference>
<organism evidence="3 4">
    <name type="scientific">Lentithecium fluviatile CBS 122367</name>
    <dbReference type="NCBI Taxonomy" id="1168545"/>
    <lineage>
        <taxon>Eukaryota</taxon>
        <taxon>Fungi</taxon>
        <taxon>Dikarya</taxon>
        <taxon>Ascomycota</taxon>
        <taxon>Pezizomycotina</taxon>
        <taxon>Dothideomycetes</taxon>
        <taxon>Pleosporomycetidae</taxon>
        <taxon>Pleosporales</taxon>
        <taxon>Massarineae</taxon>
        <taxon>Lentitheciaceae</taxon>
        <taxon>Lentithecium</taxon>
    </lineage>
</organism>
<proteinExistence type="predicted"/>
<keyword evidence="1" id="KW-0175">Coiled coil</keyword>
<dbReference type="GO" id="GO:0070449">
    <property type="term" value="C:elongin complex"/>
    <property type="evidence" value="ECO:0007669"/>
    <property type="project" value="InterPro"/>
</dbReference>
<dbReference type="OrthoDB" id="21513at2759"/>
<feature type="compositionally biased region" description="Polar residues" evidence="2">
    <location>
        <begin position="267"/>
        <end position="278"/>
    </location>
</feature>
<dbReference type="Proteomes" id="UP000799291">
    <property type="component" value="Unassembled WGS sequence"/>
</dbReference>
<dbReference type="AlphaFoldDB" id="A0A6G1IFK5"/>
<accession>A0A6G1IFK5</accession>
<gene>
    <name evidence="3" type="ORF">K458DRAFT_424435</name>
</gene>
<dbReference type="Pfam" id="PF06881">
    <property type="entry name" value="Elongin_A"/>
    <property type="match status" value="1"/>
</dbReference>